<comment type="caution">
    <text evidence="2">The sequence shown here is derived from an EMBL/GenBank/DDBJ whole genome shotgun (WGS) entry which is preliminary data.</text>
</comment>
<name>A0A835YWL5_9STRA</name>
<proteinExistence type="predicted"/>
<evidence type="ECO:0000256" key="1">
    <source>
        <dbReference type="SAM" id="MobiDB-lite"/>
    </source>
</evidence>
<feature type="compositionally biased region" description="Basic residues" evidence="1">
    <location>
        <begin position="143"/>
        <end position="152"/>
    </location>
</feature>
<protein>
    <submittedName>
        <fullName evidence="2">Uncharacterized protein</fullName>
    </submittedName>
</protein>
<feature type="compositionally biased region" description="Low complexity" evidence="1">
    <location>
        <begin position="397"/>
        <end position="407"/>
    </location>
</feature>
<accession>A0A835YWL5</accession>
<evidence type="ECO:0000313" key="3">
    <source>
        <dbReference type="Proteomes" id="UP000664859"/>
    </source>
</evidence>
<dbReference type="Proteomes" id="UP000664859">
    <property type="component" value="Unassembled WGS sequence"/>
</dbReference>
<dbReference type="EMBL" id="JAFCMP010000224">
    <property type="protein sequence ID" value="KAG5182796.1"/>
    <property type="molecule type" value="Genomic_DNA"/>
</dbReference>
<reference evidence="2" key="1">
    <citation type="submission" date="2021-02" db="EMBL/GenBank/DDBJ databases">
        <title>First Annotated Genome of the Yellow-green Alga Tribonema minus.</title>
        <authorList>
            <person name="Mahan K.M."/>
        </authorList>
    </citation>
    <scope>NUCLEOTIDE SEQUENCE</scope>
    <source>
        <strain evidence="2">UTEX B ZZ1240</strain>
    </source>
</reference>
<gene>
    <name evidence="2" type="ORF">JKP88DRAFT_277878</name>
</gene>
<feature type="region of interest" description="Disordered" evidence="1">
    <location>
        <begin position="327"/>
        <end position="375"/>
    </location>
</feature>
<evidence type="ECO:0000313" key="2">
    <source>
        <dbReference type="EMBL" id="KAG5182796.1"/>
    </source>
</evidence>
<dbReference type="AlphaFoldDB" id="A0A835YWL5"/>
<organism evidence="2 3">
    <name type="scientific">Tribonema minus</name>
    <dbReference type="NCBI Taxonomy" id="303371"/>
    <lineage>
        <taxon>Eukaryota</taxon>
        <taxon>Sar</taxon>
        <taxon>Stramenopiles</taxon>
        <taxon>Ochrophyta</taxon>
        <taxon>PX clade</taxon>
        <taxon>Xanthophyceae</taxon>
        <taxon>Tribonematales</taxon>
        <taxon>Tribonemataceae</taxon>
        <taxon>Tribonema</taxon>
    </lineage>
</organism>
<feature type="region of interest" description="Disordered" evidence="1">
    <location>
        <begin position="142"/>
        <end position="182"/>
    </location>
</feature>
<sequence>MHERRRAAYEKARHVMGLIQDNVLAEAQRRAEDLIMAMRIAQEEALVSGAYVEAWEHGQHRDYMQTTALWPPGTSRHKEVRKADATIKSTPFPAAAGVPDNRDAALRLARAHKRAEQEARYRRAPVAYYEREARATANPPMRRSMRRPRVGRGRPSGSESREEVRWRRPGGRMPAPVAPRVGAESAGLADEAAELLVEKLQRMWTVNNKNLFTGTGKKVKSGGIRYGRMTVADVERLKNDPQVQDARYAEAQRQGVCRFCWERPSDGDFKGHSTEQELMQGPLLRTRPDLTLKRCADEAGTQDYGRGGARQRSDAVPYYSRMGGDAVRRDERYSGRTGSGAMRGDERAPYGTTRGDARAPFGAPRGGERAPYSTVRSDARTIYGAAESDSFGISHCSAESESESFAEQVAPAGSESESYSDGCQLPGAESES</sequence>
<keyword evidence="3" id="KW-1185">Reference proteome</keyword>
<feature type="region of interest" description="Disordered" evidence="1">
    <location>
        <begin position="392"/>
        <end position="432"/>
    </location>
</feature>